<accession>A0A0G3EB31</accession>
<dbReference type="PATRIC" id="fig|1609981.3.peg.450"/>
<dbReference type="Proteomes" id="UP000035268">
    <property type="component" value="Chromosome"/>
</dbReference>
<proteinExistence type="inferred from homology"/>
<keyword evidence="2" id="KW-0808">Transferase</keyword>
<dbReference type="Pfam" id="PF04041">
    <property type="entry name" value="Glyco_hydro_130"/>
    <property type="match status" value="1"/>
</dbReference>
<dbReference type="PIRSF" id="PIRSF016202">
    <property type="entry name" value="PH1107"/>
    <property type="match status" value="1"/>
</dbReference>
<reference evidence="5" key="1">
    <citation type="submission" date="2015-02" db="EMBL/GenBank/DDBJ databases">
        <title>Description and complete genome sequence of the first cultured representative of the subdivision 5 of the Verrucomicrobia phylum.</title>
        <authorList>
            <person name="Spring S."/>
            <person name="Bunk B."/>
            <person name="Sproer C."/>
            <person name="Klenk H.-P."/>
        </authorList>
    </citation>
    <scope>NUCLEOTIDE SEQUENCE [LARGE SCALE GENOMIC DNA]</scope>
    <source>
        <strain evidence="5">L21-Fru-AB</strain>
    </source>
</reference>
<dbReference type="GO" id="GO:0016787">
    <property type="term" value="F:hydrolase activity"/>
    <property type="evidence" value="ECO:0007669"/>
    <property type="project" value="UniProtKB-KW"/>
</dbReference>
<dbReference type="EMBL" id="CP010904">
    <property type="protein sequence ID" value="AKJ63706.1"/>
    <property type="molecule type" value="Genomic_DNA"/>
</dbReference>
<dbReference type="PANTHER" id="PTHR34106:SF5">
    <property type="entry name" value="GLYCOSIDASE"/>
    <property type="match status" value="1"/>
</dbReference>
<dbReference type="Gene3D" id="2.115.10.20">
    <property type="entry name" value="Glycosyl hydrolase domain, family 43"/>
    <property type="match status" value="1"/>
</dbReference>
<sequence>MTRLLNKYEGNPVVSPADVPGGGAMQVFNPGAIKLNGEYLLLMDVADLSACYHFRLARSRDGYAFTVDDQPVDWPPSDPDFEEQNRYDPRITKIGDSWYIMFAARNDRLGVRTGLVSTRDFVHFERHPNCSELNNRNGVLFPEKIGGLYARLDRPMGNPHVDPANIWISYSPDLVFWGRTKPVLQVRPGEFWDAQKVGAGAVPIRTPQGWLEIYHGVEKTCNGFIYRLGVCLLDLEDPSKVIARGRNCVLWPEHGYEDVGRSGTTVFTCNALLEEDGETVKIYYGAADRCIGLAEGKLSDLLAACYT</sequence>
<keyword evidence="5" id="KW-1185">Reference proteome</keyword>
<organism evidence="4 5">
    <name type="scientific">Kiritimatiella glycovorans</name>
    <dbReference type="NCBI Taxonomy" id="1307763"/>
    <lineage>
        <taxon>Bacteria</taxon>
        <taxon>Pseudomonadati</taxon>
        <taxon>Kiritimatiellota</taxon>
        <taxon>Kiritimatiellia</taxon>
        <taxon>Kiritimatiellales</taxon>
        <taxon>Kiritimatiellaceae</taxon>
        <taxon>Kiritimatiella</taxon>
    </lineage>
</organism>
<dbReference type="RefSeq" id="WP_052881114.1">
    <property type="nucleotide sequence ID" value="NZ_CP010904.1"/>
</dbReference>
<dbReference type="STRING" id="1307763.L21SP4_00426"/>
<dbReference type="InterPro" id="IPR023296">
    <property type="entry name" value="Glyco_hydro_beta-prop_sf"/>
</dbReference>
<evidence type="ECO:0000256" key="1">
    <source>
        <dbReference type="ARBA" id="ARBA00022676"/>
    </source>
</evidence>
<evidence type="ECO:0000313" key="5">
    <source>
        <dbReference type="Proteomes" id="UP000035268"/>
    </source>
</evidence>
<dbReference type="CDD" id="cd08993">
    <property type="entry name" value="GH130"/>
    <property type="match status" value="1"/>
</dbReference>
<dbReference type="AlphaFoldDB" id="A0A0G3EB31"/>
<dbReference type="InterPro" id="IPR007184">
    <property type="entry name" value="Mannoside_phosphorylase"/>
</dbReference>
<dbReference type="GO" id="GO:0016757">
    <property type="term" value="F:glycosyltransferase activity"/>
    <property type="evidence" value="ECO:0007669"/>
    <property type="project" value="UniProtKB-KW"/>
</dbReference>
<evidence type="ECO:0000256" key="3">
    <source>
        <dbReference type="ARBA" id="ARBA00024356"/>
    </source>
</evidence>
<keyword evidence="4" id="KW-0378">Hydrolase</keyword>
<protein>
    <submittedName>
        <fullName evidence="4">Putative glycoside hydrolase</fullName>
    </submittedName>
</protein>
<evidence type="ECO:0000256" key="2">
    <source>
        <dbReference type="ARBA" id="ARBA00022679"/>
    </source>
</evidence>
<dbReference type="KEGG" id="vbl:L21SP4_00426"/>
<dbReference type="SUPFAM" id="SSF75005">
    <property type="entry name" value="Arabinanase/levansucrase/invertase"/>
    <property type="match status" value="1"/>
</dbReference>
<reference evidence="4 5" key="2">
    <citation type="journal article" date="2016" name="ISME J.">
        <title>Characterization of the first cultured representative of Verrucomicrobia subdivision 5 indicates the proposal of a novel phylum.</title>
        <authorList>
            <person name="Spring S."/>
            <person name="Bunk B."/>
            <person name="Sproer C."/>
            <person name="Schumann P."/>
            <person name="Rohde M."/>
            <person name="Tindall B.J."/>
            <person name="Klenk H.P."/>
        </authorList>
    </citation>
    <scope>NUCLEOTIDE SEQUENCE [LARGE SCALE GENOMIC DNA]</scope>
    <source>
        <strain evidence="4 5">L21-Fru-AB</strain>
    </source>
</reference>
<comment type="similarity">
    <text evidence="3">Belongs to the glycosyl hydrolase 130 family.</text>
</comment>
<keyword evidence="1" id="KW-0328">Glycosyltransferase</keyword>
<evidence type="ECO:0000313" key="4">
    <source>
        <dbReference type="EMBL" id="AKJ63706.1"/>
    </source>
</evidence>
<name>A0A0G3EB31_9BACT</name>
<gene>
    <name evidence="4" type="ORF">L21SP4_00426</name>
</gene>
<dbReference type="PANTHER" id="PTHR34106">
    <property type="entry name" value="GLYCOSIDASE"/>
    <property type="match status" value="1"/>
</dbReference>